<dbReference type="HAMAP" id="MF_00162">
    <property type="entry name" value="GSH_S"/>
    <property type="match status" value="1"/>
</dbReference>
<evidence type="ECO:0000313" key="13">
    <source>
        <dbReference type="Proteomes" id="UP000661077"/>
    </source>
</evidence>
<keyword evidence="4 10" id="KW-0317">Glutathione biosynthesis</keyword>
<dbReference type="SUPFAM" id="SSF52440">
    <property type="entry name" value="PreATP-grasp domain"/>
    <property type="match status" value="1"/>
</dbReference>
<comment type="similarity">
    <text evidence="10">Belongs to the prokaryotic GSH synthase family.</text>
</comment>
<evidence type="ECO:0000313" key="12">
    <source>
        <dbReference type="EMBL" id="MBM0107596.1"/>
    </source>
</evidence>
<comment type="cofactor">
    <cofactor evidence="2">
        <name>Mg(2+)</name>
        <dbReference type="ChEBI" id="CHEBI:18420"/>
    </cofactor>
</comment>
<dbReference type="SUPFAM" id="SSF56059">
    <property type="entry name" value="Glutathione synthetase ATP-binding domain-like"/>
    <property type="match status" value="1"/>
</dbReference>
<evidence type="ECO:0000256" key="10">
    <source>
        <dbReference type="HAMAP-Rule" id="MF_00162"/>
    </source>
</evidence>
<dbReference type="InterPro" id="IPR006284">
    <property type="entry name" value="Glut_synth_pro"/>
</dbReference>
<evidence type="ECO:0000256" key="1">
    <source>
        <dbReference type="ARBA" id="ARBA00001936"/>
    </source>
</evidence>
<evidence type="ECO:0000256" key="7">
    <source>
        <dbReference type="ARBA" id="ARBA00022840"/>
    </source>
</evidence>
<dbReference type="InterPro" id="IPR011761">
    <property type="entry name" value="ATP-grasp"/>
</dbReference>
<keyword evidence="5" id="KW-0479">Metal-binding</keyword>
<evidence type="ECO:0000256" key="2">
    <source>
        <dbReference type="ARBA" id="ARBA00001946"/>
    </source>
</evidence>
<dbReference type="EC" id="6.3.2.3" evidence="10"/>
<dbReference type="Gene3D" id="3.40.50.20">
    <property type="match status" value="1"/>
</dbReference>
<dbReference type="Gene3D" id="3.30.1490.20">
    <property type="entry name" value="ATP-grasp fold, A domain"/>
    <property type="match status" value="1"/>
</dbReference>
<dbReference type="PANTHER" id="PTHR21621">
    <property type="entry name" value="RIBOSOMAL PROTEIN S6 MODIFICATION PROTEIN"/>
    <property type="match status" value="1"/>
</dbReference>
<evidence type="ECO:0000256" key="5">
    <source>
        <dbReference type="ARBA" id="ARBA00022723"/>
    </source>
</evidence>
<evidence type="ECO:0000256" key="6">
    <source>
        <dbReference type="ARBA" id="ARBA00022741"/>
    </source>
</evidence>
<organism evidence="12 13">
    <name type="scientific">Steroidobacter gossypii</name>
    <dbReference type="NCBI Taxonomy" id="2805490"/>
    <lineage>
        <taxon>Bacteria</taxon>
        <taxon>Pseudomonadati</taxon>
        <taxon>Pseudomonadota</taxon>
        <taxon>Gammaproteobacteria</taxon>
        <taxon>Steroidobacterales</taxon>
        <taxon>Steroidobacteraceae</taxon>
        <taxon>Steroidobacter</taxon>
    </lineage>
</organism>
<dbReference type="RefSeq" id="WP_203169697.1">
    <property type="nucleotide sequence ID" value="NZ_JAEVLS010000005.1"/>
</dbReference>
<dbReference type="PANTHER" id="PTHR21621:SF4">
    <property type="entry name" value="GLUTATHIONE SYNTHETASE"/>
    <property type="match status" value="1"/>
</dbReference>
<name>A0ABS1X301_9GAMM</name>
<dbReference type="InterPro" id="IPR016185">
    <property type="entry name" value="PreATP-grasp_dom_sf"/>
</dbReference>
<keyword evidence="8" id="KW-0460">Magnesium</keyword>
<reference evidence="12 13" key="1">
    <citation type="journal article" date="2021" name="Int. J. Syst. Evol. Microbiol.">
        <title>Steroidobacter gossypii sp. nov., isolated from soil of cotton cropping field.</title>
        <authorList>
            <person name="Huang R."/>
            <person name="Yang S."/>
            <person name="Zhen C."/>
            <person name="Liu W."/>
        </authorList>
    </citation>
    <scope>NUCLEOTIDE SEQUENCE [LARGE SCALE GENOMIC DNA]</scope>
    <source>
        <strain evidence="12 13">S1-65</strain>
    </source>
</reference>
<evidence type="ECO:0000256" key="9">
    <source>
        <dbReference type="ARBA" id="ARBA00023211"/>
    </source>
</evidence>
<comment type="catalytic activity">
    <reaction evidence="10">
        <text>gamma-L-glutamyl-L-cysteine + glycine + ATP = glutathione + ADP + phosphate + H(+)</text>
        <dbReference type="Rhea" id="RHEA:13557"/>
        <dbReference type="ChEBI" id="CHEBI:15378"/>
        <dbReference type="ChEBI" id="CHEBI:30616"/>
        <dbReference type="ChEBI" id="CHEBI:43474"/>
        <dbReference type="ChEBI" id="CHEBI:57305"/>
        <dbReference type="ChEBI" id="CHEBI:57925"/>
        <dbReference type="ChEBI" id="CHEBI:58173"/>
        <dbReference type="ChEBI" id="CHEBI:456216"/>
        <dbReference type="EC" id="6.3.2.3"/>
    </reaction>
</comment>
<comment type="caution">
    <text evidence="12">The sequence shown here is derived from an EMBL/GenBank/DDBJ whole genome shotgun (WGS) entry which is preliminary data.</text>
</comment>
<dbReference type="InterPro" id="IPR004215">
    <property type="entry name" value="GSHS_N"/>
</dbReference>
<dbReference type="Pfam" id="PF02955">
    <property type="entry name" value="GSH-S_ATP"/>
    <property type="match status" value="1"/>
</dbReference>
<comment type="pathway">
    <text evidence="10">Sulfur metabolism; glutathione biosynthesis; glutathione from L-cysteine and L-glutamate: step 2/2.</text>
</comment>
<comment type="cofactor">
    <cofactor evidence="1">
        <name>Mn(2+)</name>
        <dbReference type="ChEBI" id="CHEBI:29035"/>
    </cofactor>
</comment>
<proteinExistence type="inferred from homology"/>
<sequence>MSSSSPSTVSKSVRVVVVMDPISEIKPAKDTTLAMLLAAQERGWELWYAEQRDLWLRDGVPLARLAPLTVKNDLEDWYQLGESREQGLSEFDVILMRKDPPFDMEYIYTTYILERAEEAGVLVVNRPQGLRDMNEKVYTAWFPQCCAPTLITRDMADMHAFLKEHRRIVCKPLYGMGGRSIFVLEQQDKNANVIFETMTEYGTRFAIVQKYLPEIVDSGDSRILVIDGEPAPYALARIPSATDNRGNLAAGAKGVGRELNERDRWLVGQIGPELRRRGMLFVGLDVIGGYVTEINVTSPTGVRELDKQFGTRIAGLLMDAIEKRLS</sequence>
<dbReference type="InterPro" id="IPR013815">
    <property type="entry name" value="ATP_grasp_subdomain_1"/>
</dbReference>
<accession>A0ABS1X301</accession>
<dbReference type="Pfam" id="PF02951">
    <property type="entry name" value="GSH-S_N"/>
    <property type="match status" value="1"/>
</dbReference>
<keyword evidence="7 10" id="KW-0067">ATP-binding</keyword>
<keyword evidence="9" id="KW-0464">Manganese</keyword>
<evidence type="ECO:0000256" key="4">
    <source>
        <dbReference type="ARBA" id="ARBA00022684"/>
    </source>
</evidence>
<evidence type="ECO:0000256" key="8">
    <source>
        <dbReference type="ARBA" id="ARBA00022842"/>
    </source>
</evidence>
<evidence type="ECO:0000259" key="11">
    <source>
        <dbReference type="PROSITE" id="PS50975"/>
    </source>
</evidence>
<dbReference type="Gene3D" id="3.30.470.20">
    <property type="entry name" value="ATP-grasp fold, B domain"/>
    <property type="match status" value="1"/>
</dbReference>
<dbReference type="InterPro" id="IPR004218">
    <property type="entry name" value="GSHS_ATP-bd"/>
</dbReference>
<dbReference type="Proteomes" id="UP000661077">
    <property type="component" value="Unassembled WGS sequence"/>
</dbReference>
<dbReference type="EMBL" id="JAEVLS010000005">
    <property type="protein sequence ID" value="MBM0107596.1"/>
    <property type="molecule type" value="Genomic_DNA"/>
</dbReference>
<dbReference type="GO" id="GO:0004363">
    <property type="term" value="F:glutathione synthase activity"/>
    <property type="evidence" value="ECO:0007669"/>
    <property type="project" value="UniProtKB-EC"/>
</dbReference>
<dbReference type="PROSITE" id="PS50975">
    <property type="entry name" value="ATP_GRASP"/>
    <property type="match status" value="1"/>
</dbReference>
<keyword evidence="13" id="KW-1185">Reference proteome</keyword>
<feature type="domain" description="ATP-grasp" evidence="11">
    <location>
        <begin position="136"/>
        <end position="322"/>
    </location>
</feature>
<evidence type="ECO:0000256" key="3">
    <source>
        <dbReference type="ARBA" id="ARBA00022598"/>
    </source>
</evidence>
<keyword evidence="3 10" id="KW-0436">Ligase</keyword>
<dbReference type="NCBIfam" id="NF003573">
    <property type="entry name" value="PRK05246.1"/>
    <property type="match status" value="1"/>
</dbReference>
<keyword evidence="6 10" id="KW-0547">Nucleotide-binding</keyword>
<protein>
    <recommendedName>
        <fullName evidence="10">Glutathione synthetase</fullName>
        <ecNumber evidence="10">6.3.2.3</ecNumber>
    </recommendedName>
    <alternativeName>
        <fullName evidence="10">GSH synthetase</fullName>
        <shortName evidence="10">GSH-S</shortName>
        <shortName evidence="10">GSHase</shortName>
    </alternativeName>
    <alternativeName>
        <fullName evidence="10">Glutathione synthase</fullName>
    </alternativeName>
</protein>
<gene>
    <name evidence="10 12" type="primary">gshB</name>
    <name evidence="12" type="ORF">JM946_22875</name>
</gene>
<dbReference type="NCBIfam" id="TIGR01380">
    <property type="entry name" value="glut_syn"/>
    <property type="match status" value="1"/>
</dbReference>